<accession>A0A0N0RFU1</accession>
<evidence type="ECO:0000256" key="6">
    <source>
        <dbReference type="ARBA" id="ARBA00022833"/>
    </source>
</evidence>
<protein>
    <recommendedName>
        <fullName evidence="11 12">DNA repair protein RadA</fullName>
    </recommendedName>
</protein>
<dbReference type="Proteomes" id="UP000050502">
    <property type="component" value="Unassembled WGS sequence"/>
</dbReference>
<dbReference type="SMART" id="SM00382">
    <property type="entry name" value="AAA"/>
    <property type="match status" value="1"/>
</dbReference>
<evidence type="ECO:0000256" key="1">
    <source>
        <dbReference type="ARBA" id="ARBA00022723"/>
    </source>
</evidence>
<dbReference type="AlphaFoldDB" id="A0A0N0RFU1"/>
<dbReference type="HAMAP" id="MF_01498">
    <property type="entry name" value="RadA_bact"/>
    <property type="match status" value="1"/>
</dbReference>
<dbReference type="RefSeq" id="WP_054493530.1">
    <property type="nucleotide sequence ID" value="NZ_BBZA01000182.1"/>
</dbReference>
<feature type="region of interest" description="Lon-protease-like" evidence="11">
    <location>
        <begin position="356"/>
        <end position="462"/>
    </location>
</feature>
<dbReference type="InterPro" id="IPR041166">
    <property type="entry name" value="Rubredoxin_2"/>
</dbReference>
<evidence type="ECO:0000256" key="8">
    <source>
        <dbReference type="ARBA" id="ARBA00023016"/>
    </source>
</evidence>
<evidence type="ECO:0000256" key="9">
    <source>
        <dbReference type="ARBA" id="ARBA00023125"/>
    </source>
</evidence>
<dbReference type="GO" id="GO:0005829">
    <property type="term" value="C:cytosol"/>
    <property type="evidence" value="ECO:0007669"/>
    <property type="project" value="TreeGrafter"/>
</dbReference>
<dbReference type="Pfam" id="PF18073">
    <property type="entry name" value="Zn_ribbon_LapB"/>
    <property type="match status" value="1"/>
</dbReference>
<dbReference type="InterPro" id="IPR003593">
    <property type="entry name" value="AAA+_ATPase"/>
</dbReference>
<evidence type="ECO:0000256" key="4">
    <source>
        <dbReference type="ARBA" id="ARBA00022771"/>
    </source>
</evidence>
<keyword evidence="6 13" id="KW-0862">Zinc</keyword>
<keyword evidence="2 11" id="KW-0547">Nucleotide-binding</keyword>
<evidence type="ECO:0000259" key="14">
    <source>
        <dbReference type="PROSITE" id="PS50162"/>
    </source>
</evidence>
<name>A0A0N0RFU1_9CHLR</name>
<dbReference type="FunCoup" id="A0A0N0RFU1">
    <property type="interactions" value="342"/>
</dbReference>
<dbReference type="InterPro" id="IPR027417">
    <property type="entry name" value="P-loop_NTPase"/>
</dbReference>
<keyword evidence="1 11" id="KW-0479">Metal-binding</keyword>
<dbReference type="InterPro" id="IPR020588">
    <property type="entry name" value="RecA_ATP-bd"/>
</dbReference>
<dbReference type="GO" id="GO:0005524">
    <property type="term" value="F:ATP binding"/>
    <property type="evidence" value="ECO:0007669"/>
    <property type="project" value="UniProtKB-UniRule"/>
</dbReference>
<keyword evidence="3 11" id="KW-0227">DNA damage</keyword>
<evidence type="ECO:0000313" key="15">
    <source>
        <dbReference type="EMBL" id="GAP63734.1"/>
    </source>
</evidence>
<dbReference type="SUPFAM" id="SSF52540">
    <property type="entry name" value="P-loop containing nucleoside triphosphate hydrolases"/>
    <property type="match status" value="1"/>
</dbReference>
<dbReference type="InterPro" id="IPR020568">
    <property type="entry name" value="Ribosomal_Su5_D2-typ_SF"/>
</dbReference>
<feature type="binding site" evidence="11">
    <location>
        <begin position="100"/>
        <end position="107"/>
    </location>
    <ligand>
        <name>ATP</name>
        <dbReference type="ChEBI" id="CHEBI:30616"/>
    </ligand>
</feature>
<organism evidence="15 17">
    <name type="scientific">Ardenticatena maritima</name>
    <dbReference type="NCBI Taxonomy" id="872965"/>
    <lineage>
        <taxon>Bacteria</taxon>
        <taxon>Bacillati</taxon>
        <taxon>Chloroflexota</taxon>
        <taxon>Ardenticatenia</taxon>
        <taxon>Ardenticatenales</taxon>
        <taxon>Ardenticatenaceae</taxon>
        <taxon>Ardenticatena</taxon>
    </lineage>
</organism>
<dbReference type="Pfam" id="PF13481">
    <property type="entry name" value="AAA_25"/>
    <property type="match status" value="1"/>
</dbReference>
<dbReference type="PROSITE" id="PS50162">
    <property type="entry name" value="RECA_2"/>
    <property type="match status" value="1"/>
</dbReference>
<dbReference type="GO" id="GO:0140664">
    <property type="term" value="F:ATP-dependent DNA damage sensor activity"/>
    <property type="evidence" value="ECO:0007669"/>
    <property type="project" value="InterPro"/>
</dbReference>
<dbReference type="FunFam" id="3.30.230.10:FF:000053">
    <property type="entry name" value="DNA repair protein radA isogeny"/>
    <property type="match status" value="1"/>
</dbReference>
<dbReference type="SUPFAM" id="SSF54211">
    <property type="entry name" value="Ribosomal protein S5 domain 2-like"/>
    <property type="match status" value="1"/>
</dbReference>
<evidence type="ECO:0000256" key="13">
    <source>
        <dbReference type="RuleBase" id="RU003555"/>
    </source>
</evidence>
<evidence type="ECO:0000313" key="16">
    <source>
        <dbReference type="EMBL" id="KPL88256.1"/>
    </source>
</evidence>
<evidence type="ECO:0000313" key="18">
    <source>
        <dbReference type="Proteomes" id="UP000050502"/>
    </source>
</evidence>
<gene>
    <name evidence="15" type="primary">sms</name>
    <name evidence="11" type="synonym">radA</name>
    <name evidence="15" type="ORF">ARMA_2157</name>
    <name evidence="16" type="ORF">SE16_05265</name>
</gene>
<dbReference type="InParanoid" id="A0A0N0RFU1"/>
<comment type="domain">
    <text evidence="11">The middle region has homology to RecA with ATPase motifs including the RadA KNRFG motif, while the C-terminus is homologous to Lon protease.</text>
</comment>
<reference evidence="17" key="3">
    <citation type="submission" date="2015-08" db="EMBL/GenBank/DDBJ databases">
        <title>Draft Genome Sequence of a Heterotrophic Facultative Anaerobic Bacterium Ardenticatena maritima Strain 110S.</title>
        <authorList>
            <person name="Kawaichi S."/>
            <person name="Yoshida T."/>
            <person name="Sako Y."/>
            <person name="Nakamura R."/>
        </authorList>
    </citation>
    <scope>NUCLEOTIDE SEQUENCE [LARGE SCALE GENOMIC DNA]</scope>
    <source>
        <strain evidence="17">110S</strain>
    </source>
</reference>
<evidence type="ECO:0000256" key="7">
    <source>
        <dbReference type="ARBA" id="ARBA00022840"/>
    </source>
</evidence>
<dbReference type="OrthoDB" id="9803906at2"/>
<evidence type="ECO:0000256" key="5">
    <source>
        <dbReference type="ARBA" id="ARBA00022801"/>
    </source>
</evidence>
<keyword evidence="10 11" id="KW-0234">DNA repair</keyword>
<proteinExistence type="inferred from homology"/>
<dbReference type="CDD" id="cd01121">
    <property type="entry name" value="RadA_SMS_N"/>
    <property type="match status" value="1"/>
</dbReference>
<dbReference type="GO" id="GO:0008270">
    <property type="term" value="F:zinc ion binding"/>
    <property type="evidence" value="ECO:0007669"/>
    <property type="project" value="UniProtKB-KW"/>
</dbReference>
<comment type="function">
    <text evidence="13">DNA-dependent ATPase involved in processing of recombination intermediates, plays a role in repairing DNA breaks. Stimulates the branch migration of RecA-mediated strand transfer reactions, allowing the 3' invading strand to extend heteroduplex DNA faster. Binds ssDNA in the presence of ADP but not other nucleotides, has ATPase activity that is stimulated by ssDNA and various branched DNA structures, but inhibited by SSB. Does not have RecA's homology-searching function.</text>
</comment>
<keyword evidence="7 11" id="KW-0067">ATP-binding</keyword>
<dbReference type="EMBL" id="LGKN01000004">
    <property type="protein sequence ID" value="KPL88256.1"/>
    <property type="molecule type" value="Genomic_DNA"/>
</dbReference>
<evidence type="ECO:0000256" key="2">
    <source>
        <dbReference type="ARBA" id="ARBA00022741"/>
    </source>
</evidence>
<keyword evidence="4 13" id="KW-0863">Zinc-finger</keyword>
<reference evidence="15 17" key="1">
    <citation type="journal article" date="2015" name="Genome Announc.">
        <title>Draft Genome Sequence of a Heterotrophic Facultative Anaerobic Thermophilic Bacterium, Ardenticatena maritima Strain 110ST.</title>
        <authorList>
            <person name="Kawaichi S."/>
            <person name="Yoshida T."/>
            <person name="Sako Y."/>
            <person name="Nakamura R."/>
        </authorList>
    </citation>
    <scope>NUCLEOTIDE SEQUENCE [LARGE SCALE GENOMIC DNA]</scope>
    <source>
        <strain evidence="15 17">110S</strain>
    </source>
</reference>
<dbReference type="Pfam" id="PF13541">
    <property type="entry name" value="ChlI"/>
    <property type="match status" value="1"/>
</dbReference>
<dbReference type="Proteomes" id="UP000037784">
    <property type="component" value="Unassembled WGS sequence"/>
</dbReference>
<dbReference type="InterPro" id="IPR014721">
    <property type="entry name" value="Ribsml_uS5_D2-typ_fold_subgr"/>
</dbReference>
<dbReference type="InterPro" id="IPR004504">
    <property type="entry name" value="DNA_repair_RadA"/>
</dbReference>
<dbReference type="NCBIfam" id="TIGR00416">
    <property type="entry name" value="sms"/>
    <property type="match status" value="1"/>
</dbReference>
<feature type="domain" description="RecA family profile 1" evidence="14">
    <location>
        <begin position="71"/>
        <end position="220"/>
    </location>
</feature>
<keyword evidence="8 11" id="KW-0346">Stress response</keyword>
<reference evidence="16 18" key="2">
    <citation type="submission" date="2015-07" db="EMBL/GenBank/DDBJ databases">
        <title>Whole genome sequence of Ardenticatena maritima DSM 23922.</title>
        <authorList>
            <person name="Hemp J."/>
            <person name="Ward L.M."/>
            <person name="Pace L.A."/>
            <person name="Fischer W.W."/>
        </authorList>
    </citation>
    <scope>NUCLEOTIDE SEQUENCE [LARGE SCALE GENOMIC DNA]</scope>
    <source>
        <strain evidence="16 18">110S</strain>
    </source>
</reference>
<comment type="function">
    <text evidence="11">Plays a role in repairing double-strand DNA breaks, probably involving stabilizing or processing branched DNA or blocked replication forks.</text>
</comment>
<keyword evidence="5" id="KW-0378">Hydrolase</keyword>
<dbReference type="Gene3D" id="3.40.50.300">
    <property type="entry name" value="P-loop containing nucleotide triphosphate hydrolases"/>
    <property type="match status" value="1"/>
</dbReference>
<dbReference type="PATRIC" id="fig|872965.6.peg.1077"/>
<dbReference type="PRINTS" id="PR01874">
    <property type="entry name" value="DNAREPAIRADA"/>
</dbReference>
<dbReference type="PANTHER" id="PTHR32472:SF10">
    <property type="entry name" value="DNA REPAIR PROTEIN RADA-LIKE PROTEIN"/>
    <property type="match status" value="1"/>
</dbReference>
<feature type="short sequence motif" description="RadA KNRFG motif" evidence="11">
    <location>
        <begin position="257"/>
        <end position="261"/>
    </location>
</feature>
<dbReference type="STRING" id="872965.SE16_05265"/>
<comment type="caution">
    <text evidence="15">The sequence shown here is derived from an EMBL/GenBank/DDBJ whole genome shotgun (WGS) entry which is preliminary data.</text>
</comment>
<sequence>MARKKARTVYVCEECGAEHPKWGGRCLTCGAYNSLKEFKIAPEPSTRHTAQTWLGASDNPPRRLTEVEAEAMQRIPLTNREFARVLGGGIVPGSLVLIGGDPGIGKSTLLLQVAGELAERQGVVLYVSGEESTHQIRMRAERLGIHAADLYLLSETNLERIVAHIQHLHPRAVIVDSIQTVYLDSLASSAGSVTQVRECAARLLQTAKILNIPIFLVGHVTKSGDIAGPRVLEHIVDAVLYLEGDRLHAYRLLRSVKNRFGSTHEVGVFEMAERGMLEVANPSELFLGDHRADPTGAAIAVTLEGTRALLVEIQALSTTTAFSQPRRTATGFDLNRLYLLIAVLTKRVGLKLHNQDIFVNVVGGLRIAEPAADLAVALAIASSYREKPISRRMAAIGEIGLGGELRPVGQLEKRLSEAAKLGFTHCLVPKTSRPVRAEGIHVIPCGTVVEALHAAFKSGQHA</sequence>
<dbReference type="GO" id="GO:0016787">
    <property type="term" value="F:hydrolase activity"/>
    <property type="evidence" value="ECO:0007669"/>
    <property type="project" value="UniProtKB-KW"/>
</dbReference>
<evidence type="ECO:0000256" key="3">
    <source>
        <dbReference type="ARBA" id="ARBA00022763"/>
    </source>
</evidence>
<keyword evidence="17" id="KW-1185">Reference proteome</keyword>
<dbReference type="PANTHER" id="PTHR32472">
    <property type="entry name" value="DNA REPAIR PROTEIN RADA"/>
    <property type="match status" value="1"/>
</dbReference>
<evidence type="ECO:0000256" key="10">
    <source>
        <dbReference type="ARBA" id="ARBA00023204"/>
    </source>
</evidence>
<dbReference type="GO" id="GO:0000725">
    <property type="term" value="P:recombinational repair"/>
    <property type="evidence" value="ECO:0007669"/>
    <property type="project" value="UniProtKB-UniRule"/>
</dbReference>
<dbReference type="GO" id="GO:0003684">
    <property type="term" value="F:damaged DNA binding"/>
    <property type="evidence" value="ECO:0007669"/>
    <property type="project" value="InterPro"/>
</dbReference>
<dbReference type="EMBL" id="BBZA01000182">
    <property type="protein sequence ID" value="GAP63734.1"/>
    <property type="molecule type" value="Genomic_DNA"/>
</dbReference>
<evidence type="ECO:0000256" key="11">
    <source>
        <dbReference type="HAMAP-Rule" id="MF_01498"/>
    </source>
</evidence>
<comment type="similarity">
    <text evidence="11 13">Belongs to the RecA family. RadA subfamily.</text>
</comment>
<dbReference type="FunFam" id="3.40.50.300:FF:000050">
    <property type="entry name" value="DNA repair protein RadA"/>
    <property type="match status" value="1"/>
</dbReference>
<dbReference type="Gene3D" id="3.30.230.10">
    <property type="match status" value="1"/>
</dbReference>
<evidence type="ECO:0000256" key="12">
    <source>
        <dbReference type="NCBIfam" id="TIGR00416"/>
    </source>
</evidence>
<keyword evidence="9 11" id="KW-0238">DNA-binding</keyword>
<evidence type="ECO:0000313" key="17">
    <source>
        <dbReference type="Proteomes" id="UP000037784"/>
    </source>
</evidence>